<keyword evidence="1" id="KW-0238">DNA-binding</keyword>
<evidence type="ECO:0000256" key="2">
    <source>
        <dbReference type="SAM" id="MobiDB-lite"/>
    </source>
</evidence>
<keyword evidence="5" id="KW-1185">Reference proteome</keyword>
<organism evidence="4 5">
    <name type="scientific">Marinibaculum pumilum</name>
    <dbReference type="NCBI Taxonomy" id="1766165"/>
    <lineage>
        <taxon>Bacteria</taxon>
        <taxon>Pseudomonadati</taxon>
        <taxon>Pseudomonadota</taxon>
        <taxon>Alphaproteobacteria</taxon>
        <taxon>Rhodospirillales</taxon>
        <taxon>Rhodospirillaceae</taxon>
        <taxon>Marinibaculum</taxon>
    </lineage>
</organism>
<dbReference type="InterPro" id="IPR001647">
    <property type="entry name" value="HTH_TetR"/>
</dbReference>
<comment type="caution">
    <text evidence="4">The sequence shown here is derived from an EMBL/GenBank/DDBJ whole genome shotgun (WGS) entry which is preliminary data.</text>
</comment>
<dbReference type="SUPFAM" id="SSF46689">
    <property type="entry name" value="Homeodomain-like"/>
    <property type="match status" value="1"/>
</dbReference>
<dbReference type="RefSeq" id="WP_379904019.1">
    <property type="nucleotide sequence ID" value="NZ_JBHRTR010000034.1"/>
</dbReference>
<dbReference type="Proteomes" id="UP001595528">
    <property type="component" value="Unassembled WGS sequence"/>
</dbReference>
<evidence type="ECO:0000256" key="1">
    <source>
        <dbReference type="ARBA" id="ARBA00023125"/>
    </source>
</evidence>
<feature type="domain" description="HTH tetR-type" evidence="3">
    <location>
        <begin position="47"/>
        <end position="90"/>
    </location>
</feature>
<gene>
    <name evidence="4" type="ORF">ACFOGJ_20455</name>
</gene>
<feature type="compositionally biased region" description="Gly residues" evidence="2">
    <location>
        <begin position="23"/>
        <end position="33"/>
    </location>
</feature>
<dbReference type="EMBL" id="JBHRTR010000034">
    <property type="protein sequence ID" value="MFC3229632.1"/>
    <property type="molecule type" value="Genomic_DNA"/>
</dbReference>
<sequence>MARRPSSKAAGGPQAETPAGGNDRSGGRSGSRGGSRKRAAPPPDPVDAALRLAGQLGWDGLSLADIAAATPMKLSELFPHYPSKTALVAAYMARVDAAMLDQMAEEGAADMAEEPLRDRLFSAIMARFDSLQQQRDGVLAIARGAGRDPLSGLCLAAGPLRRSLDAILAAAGLSGDGLAGAIRRKAVGAIYLAAFRAWSRDDSPDMGGTMAALDRLLTRWLPMLERFDRGLRRRPAPGPEAAEAF</sequence>
<evidence type="ECO:0000313" key="5">
    <source>
        <dbReference type="Proteomes" id="UP001595528"/>
    </source>
</evidence>
<evidence type="ECO:0000259" key="3">
    <source>
        <dbReference type="Pfam" id="PF00440"/>
    </source>
</evidence>
<proteinExistence type="predicted"/>
<accession>A0ABV7L4U7</accession>
<dbReference type="Pfam" id="PF00440">
    <property type="entry name" value="TetR_N"/>
    <property type="match status" value="1"/>
</dbReference>
<reference evidence="5" key="1">
    <citation type="journal article" date="2019" name="Int. J. Syst. Evol. Microbiol.">
        <title>The Global Catalogue of Microorganisms (GCM) 10K type strain sequencing project: providing services to taxonomists for standard genome sequencing and annotation.</title>
        <authorList>
            <consortium name="The Broad Institute Genomics Platform"/>
            <consortium name="The Broad Institute Genome Sequencing Center for Infectious Disease"/>
            <person name="Wu L."/>
            <person name="Ma J."/>
        </authorList>
    </citation>
    <scope>NUCLEOTIDE SEQUENCE [LARGE SCALE GENOMIC DNA]</scope>
    <source>
        <strain evidence="5">KCTC 42964</strain>
    </source>
</reference>
<evidence type="ECO:0000313" key="4">
    <source>
        <dbReference type="EMBL" id="MFC3229632.1"/>
    </source>
</evidence>
<dbReference type="Gene3D" id="1.10.357.10">
    <property type="entry name" value="Tetracycline Repressor, domain 2"/>
    <property type="match status" value="1"/>
</dbReference>
<feature type="region of interest" description="Disordered" evidence="2">
    <location>
        <begin position="1"/>
        <end position="47"/>
    </location>
</feature>
<protein>
    <submittedName>
        <fullName evidence="4">TetR family transcriptional regulator</fullName>
    </submittedName>
</protein>
<name>A0ABV7L4U7_9PROT</name>
<dbReference type="InterPro" id="IPR009057">
    <property type="entry name" value="Homeodomain-like_sf"/>
</dbReference>